<evidence type="ECO:0000313" key="2">
    <source>
        <dbReference type="EMBL" id="MYL85415.1"/>
    </source>
</evidence>
<dbReference type="Proteomes" id="UP000482487">
    <property type="component" value="Unassembled WGS sequence"/>
</dbReference>
<dbReference type="OrthoDB" id="9798623at2"/>
<evidence type="ECO:0000313" key="3">
    <source>
        <dbReference type="Proteomes" id="UP000482487"/>
    </source>
</evidence>
<name>A0A7C9N7R6_9BACT</name>
<dbReference type="RefSeq" id="WP_160964288.1">
    <property type="nucleotide sequence ID" value="NZ_WVUD01000105.1"/>
</dbReference>
<evidence type="ECO:0000259" key="1">
    <source>
        <dbReference type="Pfam" id="PF22483"/>
    </source>
</evidence>
<sequence>MYHVEIYQRVRRACHVEGMSIRQAAKFFGLHRKTISKFLSFSIPPGYQRSKPIYSPKLGEFTGIIDAILADDKLRPKKQHHTSKRILQRLRGEHGFTGGYTIVKDYVREQTLRSQEMFIPLVHPPGHAQADFGEAVVVIGGIEQKAHFFAFDLPHSDACFVKAYPAETTEAFCDGHNSAFAFFGSVPQSILYDNTKIAVARILGDGKRVRSRIFSELQSHYLFDDRFGRPGKGNDKGKVEGLVGFSRRNFMVPIPHFPSYEAFNEYLEACCRKRLAEKLRGHSETIGQRLQRDLSAFLPLPTTPYDACIKFPTKVSSFSLVRYKTNDYSVPTIYGHRDVLIKAYVDEIMVCCGSECIARHARSYDKEDFIFDPLHYLALLERKINALDQAAPLAGWQLPECFSSLRRLLESRMGTAGKREYVQVLRLMEMFSPEQVETAIKQALKLGAIGFDAVKHLLLCIIERKPPRLDLDVYPYLPNAKVLTTKANAYSSLLKKVAA</sequence>
<dbReference type="AlphaFoldDB" id="A0A7C9N7R6"/>
<dbReference type="InterPro" id="IPR054353">
    <property type="entry name" value="IstA-like_C"/>
</dbReference>
<proteinExistence type="predicted"/>
<accession>A0A7C9N7R6</accession>
<dbReference type="NCBIfam" id="NF033546">
    <property type="entry name" value="transpos_IS21"/>
    <property type="match status" value="1"/>
</dbReference>
<dbReference type="PANTHER" id="PTHR35004:SF7">
    <property type="entry name" value="INTEGRASE PROTEIN"/>
    <property type="match status" value="1"/>
</dbReference>
<feature type="domain" description="Transposase for insertion sequence element IS21-like C-terminal" evidence="1">
    <location>
        <begin position="300"/>
        <end position="372"/>
    </location>
</feature>
<dbReference type="EMBL" id="WVUD01000105">
    <property type="protein sequence ID" value="MYL85415.1"/>
    <property type="molecule type" value="Genomic_DNA"/>
</dbReference>
<organism evidence="2 3">
    <name type="scientific">Solidesulfovibrio aerotolerans</name>
    <dbReference type="NCBI Taxonomy" id="295255"/>
    <lineage>
        <taxon>Bacteria</taxon>
        <taxon>Pseudomonadati</taxon>
        <taxon>Thermodesulfobacteriota</taxon>
        <taxon>Desulfovibrionia</taxon>
        <taxon>Desulfovibrionales</taxon>
        <taxon>Desulfovibrionaceae</taxon>
        <taxon>Solidesulfovibrio</taxon>
    </lineage>
</organism>
<dbReference type="Pfam" id="PF22483">
    <property type="entry name" value="Mu-transpos_C_2"/>
    <property type="match status" value="1"/>
</dbReference>
<reference evidence="2 3" key="1">
    <citation type="submission" date="2020-01" db="EMBL/GenBank/DDBJ databases">
        <title>Genome sequence of Desulfovibrio aerotolerans DSM 16695(T).</title>
        <authorList>
            <person name="Karnachuk O."/>
            <person name="Avakyan M."/>
            <person name="Mardanov A."/>
            <person name="Kadnikov V."/>
            <person name="Ravin N."/>
        </authorList>
    </citation>
    <scope>NUCLEOTIDE SEQUENCE [LARGE SCALE GENOMIC DNA]</scope>
    <source>
        <strain evidence="2 3">DSM 16695</strain>
    </source>
</reference>
<protein>
    <submittedName>
        <fullName evidence="2">IS21 family transposase</fullName>
    </submittedName>
</protein>
<dbReference type="PANTHER" id="PTHR35004">
    <property type="entry name" value="TRANSPOSASE RV3428C-RELATED"/>
    <property type="match status" value="1"/>
</dbReference>
<gene>
    <name evidence="2" type="ORF">GTA51_20250</name>
</gene>
<comment type="caution">
    <text evidence="2">The sequence shown here is derived from an EMBL/GenBank/DDBJ whole genome shotgun (WGS) entry which is preliminary data.</text>
</comment>
<keyword evidence="3" id="KW-1185">Reference proteome</keyword>